<evidence type="ECO:0000256" key="11">
    <source>
        <dbReference type="RuleBase" id="RU361236"/>
    </source>
</evidence>
<dbReference type="GO" id="GO:0016042">
    <property type="term" value="P:lipid catabolic process"/>
    <property type="evidence" value="ECO:0007669"/>
    <property type="project" value="InterPro"/>
</dbReference>
<feature type="disulfide bond" evidence="9">
    <location>
        <begin position="66"/>
        <end position="121"/>
    </location>
</feature>
<reference evidence="13 14" key="1">
    <citation type="journal article" date="2011" name="Proc. Natl. Acad. Sci. U.S.A.">
        <title>Genetic diversity and population structure of the endangered marsupial Sarcophilus harrisii (Tasmanian devil).</title>
        <authorList>
            <person name="Miller W."/>
            <person name="Hayes V.M."/>
            <person name="Ratan A."/>
            <person name="Petersen D.C."/>
            <person name="Wittekindt N.E."/>
            <person name="Miller J."/>
            <person name="Walenz B."/>
            <person name="Knight J."/>
            <person name="Qi J."/>
            <person name="Zhao F."/>
            <person name="Wang Q."/>
            <person name="Bedoya-Reina O.C."/>
            <person name="Katiyar N."/>
            <person name="Tomsho L.P."/>
            <person name="Kasson L.M."/>
            <person name="Hardie R.A."/>
            <person name="Woodbridge P."/>
            <person name="Tindall E.A."/>
            <person name="Bertelsen M.F."/>
            <person name="Dixon D."/>
            <person name="Pyecroft S."/>
            <person name="Helgen K.M."/>
            <person name="Lesk A.M."/>
            <person name="Pringle T.H."/>
            <person name="Patterson N."/>
            <person name="Zhang Y."/>
            <person name="Kreiss A."/>
            <person name="Woods G.M."/>
            <person name="Jones M.E."/>
            <person name="Schuster S.C."/>
        </authorList>
    </citation>
    <scope>NUCLEOTIDE SEQUENCE [LARGE SCALE GENOMIC DNA]</scope>
</reference>
<feature type="disulfide bond" evidence="9">
    <location>
        <begin position="51"/>
        <end position="67"/>
    </location>
</feature>
<dbReference type="EC" id="3.1.1.4" evidence="11"/>
<dbReference type="Ensembl" id="ENSSHAT00000003426.2">
    <property type="protein sequence ID" value="ENSSHAP00000003390.1"/>
    <property type="gene ID" value="ENSSHAG00000002980.2"/>
</dbReference>
<dbReference type="FunFam" id="1.20.90.10:FF:000001">
    <property type="entry name" value="Basic phospholipase A2 homolog"/>
    <property type="match status" value="1"/>
</dbReference>
<feature type="disulfide bond" evidence="9">
    <location>
        <begin position="100"/>
        <end position="112"/>
    </location>
</feature>
<dbReference type="GO" id="GO:0005509">
    <property type="term" value="F:calcium ion binding"/>
    <property type="evidence" value="ECO:0007669"/>
    <property type="project" value="InterPro"/>
</dbReference>
<keyword evidence="4 9" id="KW-1015">Disulfide bond</keyword>
<evidence type="ECO:0000256" key="6">
    <source>
        <dbReference type="ARBA" id="ARBA00049039"/>
    </source>
</evidence>
<comment type="catalytic activity">
    <reaction evidence="6">
        <text>1-hexadecanoyl-2-(9Z,12Z-octadecadienoyl)-sn-glycero-3-phosphoethanolamine + H2O = 1-hexadecanoyl-sn-glycero-3-phosphoethanolamine + (9Z,12Z)-octadecadienoate + H(+)</text>
        <dbReference type="Rhea" id="RHEA:40815"/>
        <dbReference type="ChEBI" id="CHEBI:15377"/>
        <dbReference type="ChEBI" id="CHEBI:15378"/>
        <dbReference type="ChEBI" id="CHEBI:30245"/>
        <dbReference type="ChEBI" id="CHEBI:73004"/>
        <dbReference type="ChEBI" id="CHEBI:73008"/>
    </reaction>
    <physiologicalReaction direction="left-to-right" evidence="6">
        <dbReference type="Rhea" id="RHEA:40816"/>
    </physiologicalReaction>
</comment>
<dbReference type="GO" id="GO:0005543">
    <property type="term" value="F:phospholipid binding"/>
    <property type="evidence" value="ECO:0007669"/>
    <property type="project" value="TreeGrafter"/>
</dbReference>
<feature type="active site" evidence="7">
    <location>
        <position position="70"/>
    </location>
</feature>
<dbReference type="AlphaFoldDB" id="G3VJN5"/>
<evidence type="ECO:0000256" key="8">
    <source>
        <dbReference type="PIRSR" id="PIRSR601211-2"/>
    </source>
</evidence>
<keyword evidence="3 11" id="KW-0964">Secreted</keyword>
<dbReference type="PANTHER" id="PTHR11716:SF6">
    <property type="entry name" value="PHOSPHOLIPASE A2 HOMOLOG OTOCONIN-22"/>
    <property type="match status" value="1"/>
</dbReference>
<evidence type="ECO:0000256" key="5">
    <source>
        <dbReference type="ARBA" id="ARBA00048699"/>
    </source>
</evidence>
<keyword evidence="11" id="KW-0378">Hydrolase</keyword>
<comment type="similarity">
    <text evidence="2 10">Belongs to the phospholipase A2 family.</text>
</comment>
<feature type="disulfide bond" evidence="9">
    <location>
        <begin position="82"/>
        <end position="107"/>
    </location>
</feature>
<name>G3VJN5_SARHA</name>
<dbReference type="SUPFAM" id="SSF48619">
    <property type="entry name" value="Phospholipase A2, PLA2"/>
    <property type="match status" value="1"/>
</dbReference>
<evidence type="ECO:0000256" key="2">
    <source>
        <dbReference type="ARBA" id="ARBA00007056"/>
    </source>
</evidence>
<feature type="domain" description="Phospholipase A2-like central" evidence="12">
    <location>
        <begin position="24"/>
        <end position="142"/>
    </location>
</feature>
<dbReference type="InParanoid" id="G3VJN5"/>
<dbReference type="InterPro" id="IPR033112">
    <property type="entry name" value="PLA2_Asp_AS"/>
</dbReference>
<dbReference type="GO" id="GO:0005576">
    <property type="term" value="C:extracellular region"/>
    <property type="evidence" value="ECO:0007669"/>
    <property type="project" value="UniProtKB-SubCell"/>
</dbReference>
<dbReference type="InterPro" id="IPR001211">
    <property type="entry name" value="PLA2"/>
</dbReference>
<feature type="binding site" evidence="8">
    <location>
        <position position="54"/>
    </location>
    <ligand>
        <name>Ca(2+)</name>
        <dbReference type="ChEBI" id="CHEBI:29108"/>
    </ligand>
</feature>
<keyword evidence="14" id="KW-1185">Reference proteome</keyword>
<keyword evidence="11" id="KW-0443">Lipid metabolism</keyword>
<dbReference type="OMA" id="CCYNKAQ"/>
<dbReference type="GeneTree" id="ENSGT00940000168348"/>
<keyword evidence="8" id="KW-0479">Metal-binding</keyword>
<comment type="subcellular location">
    <subcellularLocation>
        <location evidence="1 11">Secreted</location>
    </subcellularLocation>
</comment>
<dbReference type="InterPro" id="IPR016090">
    <property type="entry name" value="PLA2-like_dom"/>
</dbReference>
<feature type="disulfide bond" evidence="9">
    <location>
        <begin position="73"/>
        <end position="114"/>
    </location>
</feature>
<dbReference type="Proteomes" id="UP000007648">
    <property type="component" value="Unassembled WGS sequence"/>
</dbReference>
<dbReference type="GO" id="GO:0050482">
    <property type="term" value="P:arachidonate secretion"/>
    <property type="evidence" value="ECO:0007669"/>
    <property type="project" value="InterPro"/>
</dbReference>
<sequence>LWQLRLISRLIQAFGPLKVKGSCTEAQLDELIRLHTFTHGLANFSSYGCHCGPGTQGAPMDKIDKCCHSHDCCYNKAQVFGCTPGSHTYRYLNLGTKVKCVKTRDRCEKMMCECDNKMAKCFRKYLPMYNPQLQSLPEAPCYGIRPFC</sequence>
<dbReference type="HOGENOM" id="CLU_090683_3_0_1"/>
<evidence type="ECO:0000256" key="9">
    <source>
        <dbReference type="PIRSR" id="PIRSR601211-3"/>
    </source>
</evidence>
<feature type="active site" evidence="7">
    <location>
        <position position="115"/>
    </location>
</feature>
<feature type="binding site" evidence="8">
    <location>
        <position position="52"/>
    </location>
    <ligand>
        <name>Ca(2+)</name>
        <dbReference type="ChEBI" id="CHEBI:29108"/>
    </ligand>
</feature>
<dbReference type="PRINTS" id="PR00389">
    <property type="entry name" value="PHPHLIPASEA2"/>
</dbReference>
<evidence type="ECO:0000256" key="4">
    <source>
        <dbReference type="ARBA" id="ARBA00023157"/>
    </source>
</evidence>
<comment type="catalytic activity">
    <reaction evidence="11">
        <text>a 1,2-diacyl-sn-glycero-3-phosphocholine + H2O = a 1-acyl-sn-glycero-3-phosphocholine + a fatty acid + H(+)</text>
        <dbReference type="Rhea" id="RHEA:15801"/>
        <dbReference type="ChEBI" id="CHEBI:15377"/>
        <dbReference type="ChEBI" id="CHEBI:15378"/>
        <dbReference type="ChEBI" id="CHEBI:28868"/>
        <dbReference type="ChEBI" id="CHEBI:57643"/>
        <dbReference type="ChEBI" id="CHEBI:58168"/>
        <dbReference type="EC" id="3.1.1.4"/>
    </reaction>
</comment>
<dbReference type="PROSITE" id="PS00118">
    <property type="entry name" value="PA2_HIS"/>
    <property type="match status" value="1"/>
</dbReference>
<dbReference type="eggNOG" id="KOG4087">
    <property type="taxonomic scope" value="Eukaryota"/>
</dbReference>
<comment type="cofactor">
    <cofactor evidence="8">
        <name>Ca(2+)</name>
        <dbReference type="ChEBI" id="CHEBI:29108"/>
    </cofactor>
    <text evidence="8">Binds 1 Ca(2+) ion per subunit.</text>
</comment>
<dbReference type="GO" id="GO:0006644">
    <property type="term" value="P:phospholipid metabolic process"/>
    <property type="evidence" value="ECO:0007669"/>
    <property type="project" value="InterPro"/>
</dbReference>
<dbReference type="CDD" id="cd00125">
    <property type="entry name" value="PLA2c"/>
    <property type="match status" value="1"/>
</dbReference>
<evidence type="ECO:0000256" key="3">
    <source>
        <dbReference type="ARBA" id="ARBA00022525"/>
    </source>
</evidence>
<proteinExistence type="inferred from homology"/>
<evidence type="ECO:0000259" key="12">
    <source>
        <dbReference type="SMART" id="SM00085"/>
    </source>
</evidence>
<evidence type="ECO:0000313" key="13">
    <source>
        <dbReference type="Ensembl" id="ENSSHAP00000003390.1"/>
    </source>
</evidence>
<dbReference type="SMART" id="SM00085">
    <property type="entry name" value="PA2c"/>
    <property type="match status" value="1"/>
</dbReference>
<dbReference type="PANTHER" id="PTHR11716">
    <property type="entry name" value="PHOSPHOLIPASE A2 FAMILY MEMBER"/>
    <property type="match status" value="1"/>
</dbReference>
<dbReference type="PROSITE" id="PS00119">
    <property type="entry name" value="PA2_ASP"/>
    <property type="match status" value="1"/>
</dbReference>
<dbReference type="InterPro" id="IPR036444">
    <property type="entry name" value="PLipase_A2_dom_sf"/>
</dbReference>
<accession>G3VJN5</accession>
<organism evidence="13 14">
    <name type="scientific">Sarcophilus harrisii</name>
    <name type="common">Tasmanian devil</name>
    <name type="synonym">Sarcophilus laniarius</name>
    <dbReference type="NCBI Taxonomy" id="9305"/>
    <lineage>
        <taxon>Eukaryota</taxon>
        <taxon>Metazoa</taxon>
        <taxon>Chordata</taxon>
        <taxon>Craniata</taxon>
        <taxon>Vertebrata</taxon>
        <taxon>Euteleostomi</taxon>
        <taxon>Mammalia</taxon>
        <taxon>Metatheria</taxon>
        <taxon>Dasyuromorphia</taxon>
        <taxon>Dasyuridae</taxon>
        <taxon>Sarcophilus</taxon>
    </lineage>
</organism>
<evidence type="ECO:0000256" key="1">
    <source>
        <dbReference type="ARBA" id="ARBA00004613"/>
    </source>
</evidence>
<evidence type="ECO:0000256" key="10">
    <source>
        <dbReference type="RuleBase" id="RU003654"/>
    </source>
</evidence>
<comment type="catalytic activity">
    <reaction evidence="5">
        <text>1-hexadecanoyl-2-(9Z-octadecenoyl)-sn-glycero-3-phosphocholine + H2O = 1-hexadecanoyl-sn-glycero-3-phosphocholine + (9Z)-octadecenoate + H(+)</text>
        <dbReference type="Rhea" id="RHEA:38779"/>
        <dbReference type="ChEBI" id="CHEBI:15377"/>
        <dbReference type="ChEBI" id="CHEBI:15378"/>
        <dbReference type="ChEBI" id="CHEBI:30823"/>
        <dbReference type="ChEBI" id="CHEBI:72998"/>
        <dbReference type="ChEBI" id="CHEBI:73001"/>
    </reaction>
    <physiologicalReaction direction="left-to-right" evidence="5">
        <dbReference type="Rhea" id="RHEA:38780"/>
    </physiologicalReaction>
</comment>
<keyword evidence="8 11" id="KW-0106">Calcium</keyword>
<reference evidence="13" key="2">
    <citation type="submission" date="2025-08" db="UniProtKB">
        <authorList>
            <consortium name="Ensembl"/>
        </authorList>
    </citation>
    <scope>IDENTIFICATION</scope>
</reference>
<evidence type="ECO:0000256" key="7">
    <source>
        <dbReference type="PIRSR" id="PIRSR601211-1"/>
    </source>
</evidence>
<dbReference type="GO" id="GO:0047498">
    <property type="term" value="F:calcium-dependent phospholipase A2 activity"/>
    <property type="evidence" value="ECO:0007669"/>
    <property type="project" value="TreeGrafter"/>
</dbReference>
<protein>
    <recommendedName>
        <fullName evidence="11">Phospholipase A2</fullName>
        <ecNumber evidence="11">3.1.1.4</ecNumber>
    </recommendedName>
</protein>
<dbReference type="Gene3D" id="1.20.90.10">
    <property type="entry name" value="Phospholipase A2 domain"/>
    <property type="match status" value="1"/>
</dbReference>
<dbReference type="InterPro" id="IPR033113">
    <property type="entry name" value="PLA2_histidine"/>
</dbReference>
<reference evidence="13" key="3">
    <citation type="submission" date="2025-09" db="UniProtKB">
        <authorList>
            <consortium name="Ensembl"/>
        </authorList>
    </citation>
    <scope>IDENTIFICATION</scope>
</reference>
<dbReference type="Pfam" id="PF00068">
    <property type="entry name" value="Phospholip_A2_1"/>
    <property type="match status" value="1"/>
</dbReference>
<feature type="binding site" evidence="8">
    <location>
        <position position="71"/>
    </location>
    <ligand>
        <name>Ca(2+)</name>
        <dbReference type="ChEBI" id="CHEBI:29108"/>
    </ligand>
</feature>
<evidence type="ECO:0000313" key="14">
    <source>
        <dbReference type="Proteomes" id="UP000007648"/>
    </source>
</evidence>